<feature type="coiled-coil region" evidence="1">
    <location>
        <begin position="1"/>
        <end position="28"/>
    </location>
</feature>
<dbReference type="InterPro" id="IPR052155">
    <property type="entry name" value="Biofilm_reg_signaling"/>
</dbReference>
<dbReference type="NCBIfam" id="TIGR00229">
    <property type="entry name" value="sensory_box"/>
    <property type="match status" value="1"/>
</dbReference>
<dbReference type="SUPFAM" id="SSF55073">
    <property type="entry name" value="Nucleotide cyclase"/>
    <property type="match status" value="1"/>
</dbReference>
<dbReference type="InterPro" id="IPR000160">
    <property type="entry name" value="GGDEF_dom"/>
</dbReference>
<dbReference type="InterPro" id="IPR000014">
    <property type="entry name" value="PAS"/>
</dbReference>
<feature type="domain" description="GGDEF" evidence="5">
    <location>
        <begin position="167"/>
        <end position="307"/>
    </location>
</feature>
<dbReference type="PROSITE" id="PS50112">
    <property type="entry name" value="PAS"/>
    <property type="match status" value="1"/>
</dbReference>
<evidence type="ECO:0000313" key="6">
    <source>
        <dbReference type="EMBL" id="MET3684121.1"/>
    </source>
</evidence>
<feature type="domain" description="PAS" evidence="2">
    <location>
        <begin position="14"/>
        <end position="57"/>
    </location>
</feature>
<keyword evidence="1" id="KW-0175">Coiled coil</keyword>
<dbReference type="EMBL" id="JBEPMX010000012">
    <property type="protein sequence ID" value="MET3684121.1"/>
    <property type="molecule type" value="Genomic_DNA"/>
</dbReference>
<evidence type="ECO:0000259" key="4">
    <source>
        <dbReference type="PROSITE" id="PS50883"/>
    </source>
</evidence>
<keyword evidence="7" id="KW-1185">Reference proteome</keyword>
<evidence type="ECO:0000256" key="1">
    <source>
        <dbReference type="SAM" id="Coils"/>
    </source>
</evidence>
<dbReference type="CDD" id="cd00130">
    <property type="entry name" value="PAS"/>
    <property type="match status" value="1"/>
</dbReference>
<comment type="caution">
    <text evidence="6">The sequence shown here is derived from an EMBL/GenBank/DDBJ whole genome shotgun (WGS) entry which is preliminary data.</text>
</comment>
<dbReference type="SMART" id="SM00052">
    <property type="entry name" value="EAL"/>
    <property type="match status" value="1"/>
</dbReference>
<evidence type="ECO:0000259" key="5">
    <source>
        <dbReference type="PROSITE" id="PS50887"/>
    </source>
</evidence>
<dbReference type="InterPro" id="IPR029787">
    <property type="entry name" value="Nucleotide_cyclase"/>
</dbReference>
<sequence>MMEYDLDLQQALQKLQDIERAMNESSIVVITDERGRIQFANDKFTELSQYSREELIGSYHSIVNSGYHSRDFFKDMWRTIGQGHVWRGEIKNRAKDGSFYWVDTTIVPFLNDDGKPYQYIAIRHDITERKRYERQVERVAFYDPVTSLPNRNYLQKWLEDHSQKGDRSYAILFIDLDRFKQLNDQYGHELGDAILIEAGSRLNQCASDDDVLLRHGGDDFIMLLEGYEDHEQVREVVRQLYKAMSKPIELPNGDEVWLTLSIGVSFSEDYALKDKHHLDNYIKQARTAMSHAHESNVHGHSCEFNSPKLTKKLDEYYQLEHALRHALEREEFVMYYHPIIDLKSGCVRSAEALLRWHNDELRYISPATFVPILEEAGLIEDVGYWILWTVVKQMRQWIDAGYDLERVCVNVSPLQFRSQTFVYDVKYILRMAQLPPHYLEIEVTERTLLESESILNELHDYGVKVSVDDFGTGYSSLSYLKRLPLDTLKIDKSFIQDMDKEGEEIVNTIIHLGKSLDFNVIAEGIETIEHVHHLQTHHCDEGQGFYWTKPLPADEFNVFFETHHSL</sequence>
<dbReference type="Proteomes" id="UP001549167">
    <property type="component" value="Unassembled WGS sequence"/>
</dbReference>
<feature type="domain" description="EAL" evidence="4">
    <location>
        <begin position="316"/>
        <end position="564"/>
    </location>
</feature>
<protein>
    <submittedName>
        <fullName evidence="6">Diguanylate cyclase (GGDEF)-like protein/PAS domain S-box-containing protein</fullName>
    </submittedName>
</protein>
<gene>
    <name evidence="6" type="ORF">ABID56_002247</name>
</gene>
<organism evidence="6 7">
    <name type="scientific">Alkalibacillus flavidus</name>
    <dbReference type="NCBI Taxonomy" id="546021"/>
    <lineage>
        <taxon>Bacteria</taxon>
        <taxon>Bacillati</taxon>
        <taxon>Bacillota</taxon>
        <taxon>Bacilli</taxon>
        <taxon>Bacillales</taxon>
        <taxon>Bacillaceae</taxon>
        <taxon>Alkalibacillus</taxon>
    </lineage>
</organism>
<evidence type="ECO:0000259" key="3">
    <source>
        <dbReference type="PROSITE" id="PS50113"/>
    </source>
</evidence>
<dbReference type="SMART" id="SM00267">
    <property type="entry name" value="GGDEF"/>
    <property type="match status" value="1"/>
</dbReference>
<dbReference type="CDD" id="cd01949">
    <property type="entry name" value="GGDEF"/>
    <property type="match status" value="1"/>
</dbReference>
<dbReference type="Pfam" id="PF00990">
    <property type="entry name" value="GGDEF"/>
    <property type="match status" value="1"/>
</dbReference>
<dbReference type="PANTHER" id="PTHR44757">
    <property type="entry name" value="DIGUANYLATE CYCLASE DGCP"/>
    <property type="match status" value="1"/>
</dbReference>
<evidence type="ECO:0000259" key="2">
    <source>
        <dbReference type="PROSITE" id="PS50112"/>
    </source>
</evidence>
<dbReference type="Gene3D" id="3.20.20.450">
    <property type="entry name" value="EAL domain"/>
    <property type="match status" value="1"/>
</dbReference>
<evidence type="ECO:0000313" key="7">
    <source>
        <dbReference type="Proteomes" id="UP001549167"/>
    </source>
</evidence>
<dbReference type="PANTHER" id="PTHR44757:SF2">
    <property type="entry name" value="BIOFILM ARCHITECTURE MAINTENANCE PROTEIN MBAA"/>
    <property type="match status" value="1"/>
</dbReference>
<dbReference type="RefSeq" id="WP_354221173.1">
    <property type="nucleotide sequence ID" value="NZ_JBEPMX010000012.1"/>
</dbReference>
<dbReference type="SMART" id="SM00086">
    <property type="entry name" value="PAC"/>
    <property type="match status" value="1"/>
</dbReference>
<dbReference type="Gene3D" id="3.30.70.270">
    <property type="match status" value="1"/>
</dbReference>
<dbReference type="Gene3D" id="3.30.450.20">
    <property type="entry name" value="PAS domain"/>
    <property type="match status" value="1"/>
</dbReference>
<dbReference type="InterPro" id="IPR035919">
    <property type="entry name" value="EAL_sf"/>
</dbReference>
<dbReference type="InterPro" id="IPR001633">
    <property type="entry name" value="EAL_dom"/>
</dbReference>
<dbReference type="CDD" id="cd01948">
    <property type="entry name" value="EAL"/>
    <property type="match status" value="1"/>
</dbReference>
<dbReference type="SUPFAM" id="SSF55785">
    <property type="entry name" value="PYP-like sensor domain (PAS domain)"/>
    <property type="match status" value="1"/>
</dbReference>
<feature type="domain" description="PAC" evidence="3">
    <location>
        <begin position="86"/>
        <end position="138"/>
    </location>
</feature>
<dbReference type="InterPro" id="IPR043128">
    <property type="entry name" value="Rev_trsase/Diguanyl_cyclase"/>
</dbReference>
<dbReference type="NCBIfam" id="TIGR00254">
    <property type="entry name" value="GGDEF"/>
    <property type="match status" value="1"/>
</dbReference>
<dbReference type="PROSITE" id="PS50887">
    <property type="entry name" value="GGDEF"/>
    <property type="match status" value="1"/>
</dbReference>
<dbReference type="InterPro" id="IPR001610">
    <property type="entry name" value="PAC"/>
</dbReference>
<dbReference type="InterPro" id="IPR000700">
    <property type="entry name" value="PAS-assoc_C"/>
</dbReference>
<dbReference type="PROSITE" id="PS50883">
    <property type="entry name" value="EAL"/>
    <property type="match status" value="1"/>
</dbReference>
<dbReference type="InterPro" id="IPR035965">
    <property type="entry name" value="PAS-like_dom_sf"/>
</dbReference>
<dbReference type="PROSITE" id="PS50113">
    <property type="entry name" value="PAC"/>
    <property type="match status" value="1"/>
</dbReference>
<name>A0ABV2KX14_9BACI</name>
<dbReference type="SUPFAM" id="SSF141868">
    <property type="entry name" value="EAL domain-like"/>
    <property type="match status" value="1"/>
</dbReference>
<proteinExistence type="predicted"/>
<reference evidence="6 7" key="1">
    <citation type="submission" date="2024-06" db="EMBL/GenBank/DDBJ databases">
        <title>Genomic Encyclopedia of Type Strains, Phase IV (KMG-IV): sequencing the most valuable type-strain genomes for metagenomic binning, comparative biology and taxonomic classification.</title>
        <authorList>
            <person name="Goeker M."/>
        </authorList>
    </citation>
    <scope>NUCLEOTIDE SEQUENCE [LARGE SCALE GENOMIC DNA]</scope>
    <source>
        <strain evidence="6 7">DSM 23520</strain>
    </source>
</reference>
<dbReference type="Pfam" id="PF13426">
    <property type="entry name" value="PAS_9"/>
    <property type="match status" value="1"/>
</dbReference>
<dbReference type="Pfam" id="PF00563">
    <property type="entry name" value="EAL"/>
    <property type="match status" value="1"/>
</dbReference>
<accession>A0ABV2KX14</accession>